<accession>A0AAV4R0M2</accession>
<evidence type="ECO:0000313" key="1">
    <source>
        <dbReference type="EMBL" id="GIY13922.1"/>
    </source>
</evidence>
<protein>
    <submittedName>
        <fullName evidence="1">Uncharacterized protein</fullName>
    </submittedName>
</protein>
<dbReference type="AlphaFoldDB" id="A0AAV4R0M2"/>
<dbReference type="EMBL" id="BPLQ01005290">
    <property type="protein sequence ID" value="GIY13922.1"/>
    <property type="molecule type" value="Genomic_DNA"/>
</dbReference>
<sequence>MTRLAPCQNGRRLFQESPRKSMVTSHLARNSPSCPWSDVSKDVGNSYVGHPVPAKRENSAPPLSSFYAMVQVEKLIINLILEKLDFMQISPFFFSYGNL</sequence>
<reference evidence="1 2" key="1">
    <citation type="submission" date="2021-06" db="EMBL/GenBank/DDBJ databases">
        <title>Caerostris darwini draft genome.</title>
        <authorList>
            <person name="Kono N."/>
            <person name="Arakawa K."/>
        </authorList>
    </citation>
    <scope>NUCLEOTIDE SEQUENCE [LARGE SCALE GENOMIC DNA]</scope>
</reference>
<comment type="caution">
    <text evidence="1">The sequence shown here is derived from an EMBL/GenBank/DDBJ whole genome shotgun (WGS) entry which is preliminary data.</text>
</comment>
<proteinExistence type="predicted"/>
<keyword evidence="2" id="KW-1185">Reference proteome</keyword>
<dbReference type="Proteomes" id="UP001054837">
    <property type="component" value="Unassembled WGS sequence"/>
</dbReference>
<name>A0AAV4R0M2_9ARAC</name>
<organism evidence="1 2">
    <name type="scientific">Caerostris darwini</name>
    <dbReference type="NCBI Taxonomy" id="1538125"/>
    <lineage>
        <taxon>Eukaryota</taxon>
        <taxon>Metazoa</taxon>
        <taxon>Ecdysozoa</taxon>
        <taxon>Arthropoda</taxon>
        <taxon>Chelicerata</taxon>
        <taxon>Arachnida</taxon>
        <taxon>Araneae</taxon>
        <taxon>Araneomorphae</taxon>
        <taxon>Entelegynae</taxon>
        <taxon>Araneoidea</taxon>
        <taxon>Araneidae</taxon>
        <taxon>Caerostris</taxon>
    </lineage>
</organism>
<gene>
    <name evidence="1" type="ORF">CDAR_525121</name>
</gene>
<evidence type="ECO:0000313" key="2">
    <source>
        <dbReference type="Proteomes" id="UP001054837"/>
    </source>
</evidence>